<dbReference type="RefSeq" id="WP_138546052.1">
    <property type="nucleotide sequence ID" value="NZ_PNCJ01000028.1"/>
</dbReference>
<evidence type="ECO:0000259" key="3">
    <source>
        <dbReference type="Pfam" id="PF26002"/>
    </source>
</evidence>
<evidence type="ECO:0000313" key="5">
    <source>
        <dbReference type="Proteomes" id="UP000306719"/>
    </source>
</evidence>
<evidence type="ECO:0000313" key="4">
    <source>
        <dbReference type="EMBL" id="TMP34380.1"/>
    </source>
</evidence>
<dbReference type="Gene3D" id="2.40.30.170">
    <property type="match status" value="1"/>
</dbReference>
<dbReference type="PANTHER" id="PTHR30386">
    <property type="entry name" value="MEMBRANE FUSION SUBUNIT OF EMRAB-TOLC MULTIDRUG EFFLUX PUMP"/>
    <property type="match status" value="1"/>
</dbReference>
<evidence type="ECO:0000256" key="1">
    <source>
        <dbReference type="SAM" id="Coils"/>
    </source>
</evidence>
<name>A0A5S3WVT1_9GAMM</name>
<dbReference type="Pfam" id="PF26002">
    <property type="entry name" value="Beta-barrel_AprE"/>
    <property type="match status" value="1"/>
</dbReference>
<keyword evidence="2" id="KW-0472">Membrane</keyword>
<gene>
    <name evidence="4" type="ORF">CWB98_17795</name>
</gene>
<dbReference type="InterPro" id="IPR058982">
    <property type="entry name" value="Beta-barrel_AprE"/>
</dbReference>
<evidence type="ECO:0000256" key="2">
    <source>
        <dbReference type="SAM" id="Phobius"/>
    </source>
</evidence>
<dbReference type="PRINTS" id="PR01490">
    <property type="entry name" value="RTXTOXIND"/>
</dbReference>
<dbReference type="Proteomes" id="UP000306719">
    <property type="component" value="Unassembled WGS sequence"/>
</dbReference>
<dbReference type="EMBL" id="PNCJ01000028">
    <property type="protein sequence ID" value="TMP34380.1"/>
    <property type="molecule type" value="Genomic_DNA"/>
</dbReference>
<accession>A0A5S3WVT1</accession>
<proteinExistence type="predicted"/>
<protein>
    <submittedName>
        <fullName evidence="4">Toxin secretion, membrane fusion protein</fullName>
    </submittedName>
</protein>
<dbReference type="Gene3D" id="2.40.50.100">
    <property type="match status" value="1"/>
</dbReference>
<dbReference type="InterPro" id="IPR050739">
    <property type="entry name" value="MFP"/>
</dbReference>
<feature type="transmembrane region" description="Helical" evidence="2">
    <location>
        <begin position="29"/>
        <end position="49"/>
    </location>
</feature>
<sequence>MSGLFRKEAIEHQGQKLDGEVSIATHMSFNWILLVILLTVVIGLTYLVVGEYHRKEIVAGYLRPTDGLSKVYPLGQGVIDEVFVEEGQEVEKGQLLARVRMERILTSGSDMNEAILAELIKQKDLIKKNIENQAQLAKVSKEKLDSQITNMTFQLEQAKKQHALLTQRVELSEKRYRDTQALIKKDFVSQSDVESVRDAMLVLQQQAEDLEGRVLSQQESLSQLRLERQQLPLTLQETEAQLRSQLANINQQITQASAQQSYDVRSHRSGRVSSLMVKPGMIAKSTSPLMTVLPQNAALEAVLLVPSRAFGFVQEGQNTRIRYQAFPYARFGIYEGTISSVSKSILLPNETSLPVVLREPAYQVVVSLKEQHAKAYGASVPLQAGMLLEADIMVDKRTLFEWLFEPLYSIKGAI</sequence>
<keyword evidence="1" id="KW-0175">Coiled coil</keyword>
<dbReference type="PANTHER" id="PTHR30386:SF28">
    <property type="entry name" value="EXPORTED PROTEIN"/>
    <property type="match status" value="1"/>
</dbReference>
<feature type="domain" description="AprE-like beta-barrel" evidence="3">
    <location>
        <begin position="304"/>
        <end position="393"/>
    </location>
</feature>
<keyword evidence="2" id="KW-1133">Transmembrane helix</keyword>
<dbReference type="AlphaFoldDB" id="A0A5S3WVT1"/>
<dbReference type="OrthoDB" id="9775513at2"/>
<feature type="coiled-coil region" evidence="1">
    <location>
        <begin position="116"/>
        <end position="259"/>
    </location>
</feature>
<keyword evidence="2" id="KW-0812">Transmembrane</keyword>
<reference evidence="5" key="2">
    <citation type="submission" date="2019-06" db="EMBL/GenBank/DDBJ databases">
        <title>Co-occurence of chitin degradation, pigmentation and bioactivity in marine Pseudoalteromonas.</title>
        <authorList>
            <person name="Sonnenschein E.C."/>
            <person name="Bech P.K."/>
        </authorList>
    </citation>
    <scope>NUCLEOTIDE SEQUENCE [LARGE SCALE GENOMIC DNA]</scope>
    <source>
        <strain evidence="5">S2599</strain>
    </source>
</reference>
<reference evidence="4 5" key="1">
    <citation type="submission" date="2018-01" db="EMBL/GenBank/DDBJ databases">
        <authorList>
            <person name="Paulsen S."/>
            <person name="Gram L.K."/>
        </authorList>
    </citation>
    <scope>NUCLEOTIDE SEQUENCE [LARGE SCALE GENOMIC DNA]</scope>
    <source>
        <strain evidence="4 5">S2599</strain>
    </source>
</reference>
<organism evidence="4 5">
    <name type="scientific">Pseudoalteromonas rubra</name>
    <dbReference type="NCBI Taxonomy" id="43658"/>
    <lineage>
        <taxon>Bacteria</taxon>
        <taxon>Pseudomonadati</taxon>
        <taxon>Pseudomonadota</taxon>
        <taxon>Gammaproteobacteria</taxon>
        <taxon>Alteromonadales</taxon>
        <taxon>Pseudoalteromonadaceae</taxon>
        <taxon>Pseudoalteromonas</taxon>
    </lineage>
</organism>
<comment type="caution">
    <text evidence="4">The sequence shown here is derived from an EMBL/GenBank/DDBJ whole genome shotgun (WGS) entry which is preliminary data.</text>
</comment>